<proteinExistence type="predicted"/>
<protein>
    <submittedName>
        <fullName evidence="3">Uncharacterized protein</fullName>
    </submittedName>
</protein>
<organism evidence="3 4">
    <name type="scientific">Longimonas halophila</name>
    <dbReference type="NCBI Taxonomy" id="1469170"/>
    <lineage>
        <taxon>Bacteria</taxon>
        <taxon>Pseudomonadati</taxon>
        <taxon>Rhodothermota</taxon>
        <taxon>Rhodothermia</taxon>
        <taxon>Rhodothermales</taxon>
        <taxon>Salisaetaceae</taxon>
        <taxon>Longimonas</taxon>
    </lineage>
</organism>
<dbReference type="AlphaFoldDB" id="A0A2H3P478"/>
<evidence type="ECO:0000256" key="1">
    <source>
        <dbReference type="SAM" id="MobiDB-lite"/>
    </source>
</evidence>
<sequence length="258" mass="28887">MIYMSWKDIELPSDKTDGHHLSPVQHMSKVYLAFFSIVAIVSGFYVLVYVLEYIRTQLLPLVLLALLCSGSLACMPSEDQERGMVSPDERAAPVAEYEEGSWLDCKGPTCNEVGILETISTPKSYRLVVTTRSGHFRRNYGPLFDTLGRRVNETTWTDIRLREDHCPMTLKVTPYFDDKGYVTSEIEPSCGAPPEGQAGPEENTRRNGGIAQTNGPLATEADRERLKWALQHEICQHLICAPSIRQAAAQRVAAERAR</sequence>
<feature type="transmembrane region" description="Helical" evidence="2">
    <location>
        <begin position="30"/>
        <end position="51"/>
    </location>
</feature>
<evidence type="ECO:0000313" key="3">
    <source>
        <dbReference type="EMBL" id="PEN09319.1"/>
    </source>
</evidence>
<evidence type="ECO:0000256" key="2">
    <source>
        <dbReference type="SAM" id="Phobius"/>
    </source>
</evidence>
<keyword evidence="2" id="KW-0472">Membrane</keyword>
<gene>
    <name evidence="3" type="ORF">CRI93_00900</name>
</gene>
<feature type="region of interest" description="Disordered" evidence="1">
    <location>
        <begin position="187"/>
        <end position="217"/>
    </location>
</feature>
<keyword evidence="2" id="KW-0812">Transmembrane</keyword>
<name>A0A2H3P478_9BACT</name>
<keyword evidence="2" id="KW-1133">Transmembrane helix</keyword>
<accession>A0A2H3P478</accession>
<comment type="caution">
    <text evidence="3">The sequence shown here is derived from an EMBL/GenBank/DDBJ whole genome shotgun (WGS) entry which is preliminary data.</text>
</comment>
<dbReference type="Proteomes" id="UP000221024">
    <property type="component" value="Unassembled WGS sequence"/>
</dbReference>
<reference evidence="3 4" key="1">
    <citation type="submission" date="2017-10" db="EMBL/GenBank/DDBJ databases">
        <title>Draft genome of Longimonas halophila.</title>
        <authorList>
            <person name="Goh K.M."/>
            <person name="Shamsir M.S."/>
            <person name="Lim S.W."/>
        </authorList>
    </citation>
    <scope>NUCLEOTIDE SEQUENCE [LARGE SCALE GENOMIC DNA]</scope>
    <source>
        <strain evidence="3 4">KCTC 42399</strain>
    </source>
</reference>
<keyword evidence="4" id="KW-1185">Reference proteome</keyword>
<evidence type="ECO:0000313" key="4">
    <source>
        <dbReference type="Proteomes" id="UP000221024"/>
    </source>
</evidence>
<dbReference type="EMBL" id="PDEP01000001">
    <property type="protein sequence ID" value="PEN09319.1"/>
    <property type="molecule type" value="Genomic_DNA"/>
</dbReference>